<keyword evidence="1" id="KW-1133">Transmembrane helix</keyword>
<dbReference type="AlphaFoldDB" id="A0A0W8FVV1"/>
<sequence length="185" mass="21850">MKNIWKLRKINLLGASTFAFYGAVIGAYPVLALNSFIALVDIYYLWGMYRKKDYFTLLPTNGPQGKYLLKFLDYYGKDIAAIFPNFKKEEYPEAQFYFILRNMIPTGLFVFVQEDPETIHILLDYAIPDYRDLKNAKFLFFTADFMKEKGYKKLITESHHKIHDKYLKALGFERVDDKTFLKKID</sequence>
<organism evidence="2">
    <name type="scientific">hydrocarbon metagenome</name>
    <dbReference type="NCBI Taxonomy" id="938273"/>
    <lineage>
        <taxon>unclassified sequences</taxon>
        <taxon>metagenomes</taxon>
        <taxon>ecological metagenomes</taxon>
    </lineage>
</organism>
<comment type="caution">
    <text evidence="2">The sequence shown here is derived from an EMBL/GenBank/DDBJ whole genome shotgun (WGS) entry which is preliminary data.</text>
</comment>
<keyword evidence="1" id="KW-0472">Membrane</keyword>
<evidence type="ECO:0000313" key="2">
    <source>
        <dbReference type="EMBL" id="KUG24948.1"/>
    </source>
</evidence>
<keyword evidence="1" id="KW-0812">Transmembrane</keyword>
<name>A0A0W8FVV1_9ZZZZ</name>
<evidence type="ECO:0008006" key="3">
    <source>
        <dbReference type="Google" id="ProtNLM"/>
    </source>
</evidence>
<dbReference type="EMBL" id="LNQE01000794">
    <property type="protein sequence ID" value="KUG24948.1"/>
    <property type="molecule type" value="Genomic_DNA"/>
</dbReference>
<reference evidence="2" key="1">
    <citation type="journal article" date="2015" name="Proc. Natl. Acad. Sci. U.S.A.">
        <title>Networks of energetic and metabolic interactions define dynamics in microbial communities.</title>
        <authorList>
            <person name="Embree M."/>
            <person name="Liu J.K."/>
            <person name="Al-Bassam M.M."/>
            <person name="Zengler K."/>
        </authorList>
    </citation>
    <scope>NUCLEOTIDE SEQUENCE</scope>
</reference>
<protein>
    <recommendedName>
        <fullName evidence="3">N-acetyltransferase domain-containing protein</fullName>
    </recommendedName>
</protein>
<gene>
    <name evidence="2" type="ORF">ASZ90_005244</name>
</gene>
<proteinExistence type="predicted"/>
<feature type="transmembrane region" description="Helical" evidence="1">
    <location>
        <begin position="20"/>
        <end position="46"/>
    </location>
</feature>
<accession>A0A0W8FVV1</accession>
<evidence type="ECO:0000256" key="1">
    <source>
        <dbReference type="SAM" id="Phobius"/>
    </source>
</evidence>